<evidence type="ECO:0000313" key="1">
    <source>
        <dbReference type="EMBL" id="GFY18319.1"/>
    </source>
</evidence>
<organism evidence="1 2">
    <name type="scientific">Trichonephila clavipes</name>
    <name type="common">Golden silk orbweaver</name>
    <name type="synonym">Nephila clavipes</name>
    <dbReference type="NCBI Taxonomy" id="2585209"/>
    <lineage>
        <taxon>Eukaryota</taxon>
        <taxon>Metazoa</taxon>
        <taxon>Ecdysozoa</taxon>
        <taxon>Arthropoda</taxon>
        <taxon>Chelicerata</taxon>
        <taxon>Arachnida</taxon>
        <taxon>Araneae</taxon>
        <taxon>Araneomorphae</taxon>
        <taxon>Entelegynae</taxon>
        <taxon>Araneoidea</taxon>
        <taxon>Nephilidae</taxon>
        <taxon>Trichonephila</taxon>
    </lineage>
</organism>
<keyword evidence="2" id="KW-1185">Reference proteome</keyword>
<evidence type="ECO:0000313" key="2">
    <source>
        <dbReference type="Proteomes" id="UP000887159"/>
    </source>
</evidence>
<proteinExistence type="predicted"/>
<dbReference type="AlphaFoldDB" id="A0A8X6VM22"/>
<dbReference type="EMBL" id="BMAU01021348">
    <property type="protein sequence ID" value="GFY18319.1"/>
    <property type="molecule type" value="Genomic_DNA"/>
</dbReference>
<gene>
    <name evidence="1" type="primary">AVEN_211377_1</name>
    <name evidence="1" type="ORF">TNCV_2047251</name>
</gene>
<reference evidence="1" key="1">
    <citation type="submission" date="2020-08" db="EMBL/GenBank/DDBJ databases">
        <title>Multicomponent nature underlies the extraordinary mechanical properties of spider dragline silk.</title>
        <authorList>
            <person name="Kono N."/>
            <person name="Nakamura H."/>
            <person name="Mori M."/>
            <person name="Yoshida Y."/>
            <person name="Ohtoshi R."/>
            <person name="Malay A.D."/>
            <person name="Moran D.A.P."/>
            <person name="Tomita M."/>
            <person name="Numata K."/>
            <person name="Arakawa K."/>
        </authorList>
    </citation>
    <scope>NUCLEOTIDE SEQUENCE</scope>
</reference>
<protein>
    <submittedName>
        <fullName evidence="1">Integrase catalytic domain-containing protein</fullName>
    </submittedName>
</protein>
<sequence>MDGCIELQSGLFLLKTRLGYVLPGNREVFEKYNEEYDTVLNVISLLVTELLVNELRNLESIGIFDPIEKLNEKNEHLKVIEEFKNSMKILPDGRYKLCLPFKLEAIYLCFNKDLTWKGHRKMCERAQRNEILDDYKVAIKEWEELEIIEKIQEKGEHSYFCRIDQL</sequence>
<name>A0A8X6VM22_TRICX</name>
<dbReference type="Proteomes" id="UP000887159">
    <property type="component" value="Unassembled WGS sequence"/>
</dbReference>
<comment type="caution">
    <text evidence="1">The sequence shown here is derived from an EMBL/GenBank/DDBJ whole genome shotgun (WGS) entry which is preliminary data.</text>
</comment>
<accession>A0A8X6VM22</accession>